<keyword evidence="3 4" id="KW-0472">Membrane</keyword>
<sequence>MLKEIRKNPMYWYLLLLTIAITAGFQAWRTMFNNYAVDDVGVNGFQVGVIQSVREVPGFLAMLVVYLLLIIKEHKLAALGTLILGIGVTAAGVFPSFTGLVFTTLIMSLGFHYFETVNQSLTLQHFSLKEAPVVIGSIKSYGALTNIIVGCLIWFVSKHFELSHLFMGFGVVVVIAALYAFTCNPIKREVPSQQKKMVLKRKYWLFYVLNFLSGARRQVFVVFVVFMLVEKYQFKIEGVAVLFVANNIVNYFMAPLVGKGINRFGERVVLTMEYVSLIIVFLGYAFIEDKTMMIILYIANNIFYSASMAINTYFQKTGEPQDIAPSMAVGFTINHISAVVIPVVGGALWMLNWRIPFIAGAGIAVLSLFFAQKVKVLKNN</sequence>
<dbReference type="GO" id="GO:0022857">
    <property type="term" value="F:transmembrane transporter activity"/>
    <property type="evidence" value="ECO:0007669"/>
    <property type="project" value="InterPro"/>
</dbReference>
<feature type="transmembrane region" description="Helical" evidence="4">
    <location>
        <begin position="203"/>
        <end position="226"/>
    </location>
</feature>
<keyword evidence="2 4" id="KW-1133">Transmembrane helix</keyword>
<feature type="transmembrane region" description="Helical" evidence="4">
    <location>
        <begin position="76"/>
        <end position="94"/>
    </location>
</feature>
<accession>A0AAE3SKN4</accession>
<proteinExistence type="predicted"/>
<feature type="transmembrane region" description="Helical" evidence="4">
    <location>
        <begin position="138"/>
        <end position="156"/>
    </location>
</feature>
<dbReference type="Pfam" id="PF07690">
    <property type="entry name" value="MFS_1"/>
    <property type="match status" value="1"/>
</dbReference>
<dbReference type="EMBL" id="JAPDPI010000026">
    <property type="protein sequence ID" value="MCW3806604.1"/>
    <property type="molecule type" value="Genomic_DNA"/>
</dbReference>
<feature type="transmembrane region" description="Helical" evidence="4">
    <location>
        <begin position="12"/>
        <end position="28"/>
    </location>
</feature>
<evidence type="ECO:0000256" key="3">
    <source>
        <dbReference type="ARBA" id="ARBA00023136"/>
    </source>
</evidence>
<dbReference type="InterPro" id="IPR036259">
    <property type="entry name" value="MFS_trans_sf"/>
</dbReference>
<protein>
    <submittedName>
        <fullName evidence="6">MFS transporter</fullName>
    </submittedName>
</protein>
<dbReference type="Gene3D" id="1.20.1250.20">
    <property type="entry name" value="MFS general substrate transporter like domains"/>
    <property type="match status" value="2"/>
</dbReference>
<feature type="transmembrane region" description="Helical" evidence="4">
    <location>
        <begin position="269"/>
        <end position="287"/>
    </location>
</feature>
<feature type="transmembrane region" description="Helical" evidence="4">
    <location>
        <begin position="100"/>
        <end position="117"/>
    </location>
</feature>
<name>A0AAE3SKN4_9BACT</name>
<evidence type="ECO:0000259" key="5">
    <source>
        <dbReference type="PROSITE" id="PS50850"/>
    </source>
</evidence>
<evidence type="ECO:0000313" key="6">
    <source>
        <dbReference type="EMBL" id="MCW3806604.1"/>
    </source>
</evidence>
<dbReference type="PANTHER" id="PTHR23526:SF2">
    <property type="entry name" value="MAJOR FACILITATOR SUPERFAMILY (MFS) PROFILE DOMAIN-CONTAINING PROTEIN"/>
    <property type="match status" value="1"/>
</dbReference>
<organism evidence="6 7">
    <name type="scientific">Plebeiibacterium marinum</name>
    <dbReference type="NCBI Taxonomy" id="2992111"/>
    <lineage>
        <taxon>Bacteria</taxon>
        <taxon>Pseudomonadati</taxon>
        <taxon>Bacteroidota</taxon>
        <taxon>Bacteroidia</taxon>
        <taxon>Marinilabiliales</taxon>
        <taxon>Marinilabiliaceae</taxon>
        <taxon>Plebeiibacterium</taxon>
    </lineage>
</organism>
<feature type="transmembrane region" description="Helical" evidence="4">
    <location>
        <begin position="326"/>
        <end position="349"/>
    </location>
</feature>
<feature type="transmembrane region" description="Helical" evidence="4">
    <location>
        <begin position="162"/>
        <end position="182"/>
    </location>
</feature>
<dbReference type="Proteomes" id="UP001207408">
    <property type="component" value="Unassembled WGS sequence"/>
</dbReference>
<feature type="transmembrane region" description="Helical" evidence="4">
    <location>
        <begin position="355"/>
        <end position="371"/>
    </location>
</feature>
<dbReference type="InterPro" id="IPR052528">
    <property type="entry name" value="Sugar_transport-like"/>
</dbReference>
<feature type="transmembrane region" description="Helical" evidence="4">
    <location>
        <begin position="238"/>
        <end position="257"/>
    </location>
</feature>
<reference evidence="6" key="1">
    <citation type="submission" date="2022-10" db="EMBL/GenBank/DDBJ databases">
        <authorList>
            <person name="Yu W.X."/>
        </authorList>
    </citation>
    <scope>NUCLEOTIDE SEQUENCE</scope>
    <source>
        <strain evidence="6">D04</strain>
    </source>
</reference>
<dbReference type="RefSeq" id="WP_301200192.1">
    <property type="nucleotide sequence ID" value="NZ_JAPDPI010000026.1"/>
</dbReference>
<comment type="caution">
    <text evidence="6">The sequence shown here is derived from an EMBL/GenBank/DDBJ whole genome shotgun (WGS) entry which is preliminary data.</text>
</comment>
<evidence type="ECO:0000256" key="1">
    <source>
        <dbReference type="ARBA" id="ARBA00022692"/>
    </source>
</evidence>
<dbReference type="AlphaFoldDB" id="A0AAE3SKN4"/>
<gene>
    <name evidence="6" type="ORF">OM074_13290</name>
</gene>
<evidence type="ECO:0000313" key="7">
    <source>
        <dbReference type="Proteomes" id="UP001207408"/>
    </source>
</evidence>
<evidence type="ECO:0000256" key="4">
    <source>
        <dbReference type="SAM" id="Phobius"/>
    </source>
</evidence>
<dbReference type="SUPFAM" id="SSF103473">
    <property type="entry name" value="MFS general substrate transporter"/>
    <property type="match status" value="1"/>
</dbReference>
<dbReference type="InterPro" id="IPR020846">
    <property type="entry name" value="MFS_dom"/>
</dbReference>
<feature type="transmembrane region" description="Helical" evidence="4">
    <location>
        <begin position="48"/>
        <end position="69"/>
    </location>
</feature>
<keyword evidence="1 4" id="KW-0812">Transmembrane</keyword>
<feature type="transmembrane region" description="Helical" evidence="4">
    <location>
        <begin position="293"/>
        <end position="314"/>
    </location>
</feature>
<feature type="domain" description="Major facilitator superfamily (MFS) profile" evidence="5">
    <location>
        <begin position="202"/>
        <end position="380"/>
    </location>
</feature>
<dbReference type="InterPro" id="IPR011701">
    <property type="entry name" value="MFS"/>
</dbReference>
<dbReference type="PANTHER" id="PTHR23526">
    <property type="entry name" value="INTEGRAL MEMBRANE TRANSPORT PROTEIN-RELATED"/>
    <property type="match status" value="1"/>
</dbReference>
<evidence type="ECO:0000256" key="2">
    <source>
        <dbReference type="ARBA" id="ARBA00022989"/>
    </source>
</evidence>
<keyword evidence="7" id="KW-1185">Reference proteome</keyword>
<dbReference type="PROSITE" id="PS50850">
    <property type="entry name" value="MFS"/>
    <property type="match status" value="1"/>
</dbReference>